<dbReference type="PANTHER" id="PTHR23067:SF6">
    <property type="entry name" value="ZINC FINGER PROTEIN 385C"/>
    <property type="match status" value="1"/>
</dbReference>
<evidence type="ECO:0000256" key="5">
    <source>
        <dbReference type="ARBA" id="ARBA00022833"/>
    </source>
</evidence>
<evidence type="ECO:0000256" key="7">
    <source>
        <dbReference type="SAM" id="MobiDB-lite"/>
    </source>
</evidence>
<reference evidence="9 10" key="1">
    <citation type="submission" date="2017-08" db="EMBL/GenBank/DDBJ databases">
        <title>USMARCv1.0.</title>
        <authorList>
            <person name="Hannum G.I."/>
            <person name="Koren S."/>
            <person name="Schroeder S.G."/>
            <person name="Chin S.C."/>
            <person name="Nonneman D.J."/>
            <person name="Becker S.A."/>
            <person name="Rosen B.D."/>
            <person name="Bickhart D.M."/>
            <person name="Putnam N.H."/>
            <person name="Green R.E."/>
            <person name="Tuggle C.K."/>
            <person name="Liu H."/>
            <person name="Rohrer G.A."/>
            <person name="Warr A."/>
            <person name="Hall R."/>
            <person name="Kim K."/>
            <person name="Hume D.A."/>
            <person name="Talbot R."/>
            <person name="Chow W."/>
            <person name="Howe K."/>
            <person name="Schwartz A.S."/>
            <person name="Watson M."/>
            <person name="Archibald A.L."/>
            <person name="Phillippy A.M."/>
            <person name="Smith T.P.L."/>
        </authorList>
    </citation>
    <scope>NUCLEOTIDE SEQUENCE [LARGE SCALE GENOMIC DNA]</scope>
</reference>
<dbReference type="SMART" id="SM00451">
    <property type="entry name" value="ZnF_U1"/>
    <property type="match status" value="1"/>
</dbReference>
<dbReference type="GO" id="GO:0008270">
    <property type="term" value="F:zinc ion binding"/>
    <property type="evidence" value="ECO:0007669"/>
    <property type="project" value="UniProtKB-KW"/>
</dbReference>
<protein>
    <recommendedName>
        <fullName evidence="8">C2H2-type domain-containing protein</fullName>
    </recommendedName>
</protein>
<feature type="region of interest" description="Disordered" evidence="7">
    <location>
        <begin position="1"/>
        <end position="42"/>
    </location>
</feature>
<keyword evidence="6" id="KW-0539">Nucleus</keyword>
<evidence type="ECO:0000256" key="1">
    <source>
        <dbReference type="ARBA" id="ARBA00004123"/>
    </source>
</evidence>
<dbReference type="InterPro" id="IPR013087">
    <property type="entry name" value="Znf_C2H2_type"/>
</dbReference>
<keyword evidence="4" id="KW-0863">Zinc-finger</keyword>
<dbReference type="InterPro" id="IPR036236">
    <property type="entry name" value="Znf_C2H2_sf"/>
</dbReference>
<dbReference type="PROSITE" id="PS00028">
    <property type="entry name" value="ZINC_FINGER_C2H2_1"/>
    <property type="match status" value="1"/>
</dbReference>
<dbReference type="GO" id="GO:0005634">
    <property type="term" value="C:nucleus"/>
    <property type="evidence" value="ECO:0007669"/>
    <property type="project" value="UniProtKB-SubCell"/>
</dbReference>
<accession>A0A4X1U748</accession>
<evidence type="ECO:0000256" key="4">
    <source>
        <dbReference type="ARBA" id="ARBA00022771"/>
    </source>
</evidence>
<evidence type="ECO:0000313" key="9">
    <source>
        <dbReference type="Ensembl" id="ENSSSCP00070023692.1"/>
    </source>
</evidence>
<dbReference type="Ensembl" id="ENSSSCT00070028441.1">
    <property type="protein sequence ID" value="ENSSSCP00070023692.1"/>
    <property type="gene ID" value="ENSSSCG00070014500.1"/>
</dbReference>
<dbReference type="SUPFAM" id="SSF57667">
    <property type="entry name" value="beta-beta-alpha zinc fingers"/>
    <property type="match status" value="1"/>
</dbReference>
<evidence type="ECO:0000256" key="6">
    <source>
        <dbReference type="ARBA" id="ARBA00023242"/>
    </source>
</evidence>
<comment type="subcellular location">
    <subcellularLocation>
        <location evidence="1">Nucleus</location>
    </subcellularLocation>
</comment>
<dbReference type="PANTHER" id="PTHR23067">
    <property type="entry name" value="DOUBLE-STRANDED RNA-BINDING ZINC FINGER PROTEIN"/>
    <property type="match status" value="1"/>
</dbReference>
<organism evidence="9 10">
    <name type="scientific">Sus scrofa</name>
    <name type="common">Pig</name>
    <dbReference type="NCBI Taxonomy" id="9823"/>
    <lineage>
        <taxon>Eukaryota</taxon>
        <taxon>Metazoa</taxon>
        <taxon>Chordata</taxon>
        <taxon>Craniata</taxon>
        <taxon>Vertebrata</taxon>
        <taxon>Euteleostomi</taxon>
        <taxon>Mammalia</taxon>
        <taxon>Eutheria</taxon>
        <taxon>Laurasiatheria</taxon>
        <taxon>Artiodactyla</taxon>
        <taxon>Suina</taxon>
        <taxon>Suidae</taxon>
        <taxon>Sus</taxon>
    </lineage>
</organism>
<dbReference type="Gene3D" id="3.30.160.60">
    <property type="entry name" value="Classic Zinc Finger"/>
    <property type="match status" value="1"/>
</dbReference>
<evidence type="ECO:0000313" key="10">
    <source>
        <dbReference type="Proteomes" id="UP000314985"/>
    </source>
</evidence>
<feature type="domain" description="C2H2-type" evidence="8">
    <location>
        <begin position="45"/>
        <end position="67"/>
    </location>
</feature>
<keyword evidence="2" id="KW-0479">Metal-binding</keyword>
<dbReference type="Proteomes" id="UP000314985">
    <property type="component" value="Chromosome 12"/>
</dbReference>
<name>A0A4X1U748_PIG</name>
<dbReference type="InterPro" id="IPR051845">
    <property type="entry name" value="Znf385"/>
</dbReference>
<dbReference type="GO" id="GO:0003676">
    <property type="term" value="F:nucleic acid binding"/>
    <property type="evidence" value="ECO:0007669"/>
    <property type="project" value="InterPro"/>
</dbReference>
<evidence type="ECO:0000256" key="2">
    <source>
        <dbReference type="ARBA" id="ARBA00022723"/>
    </source>
</evidence>
<feature type="region of interest" description="Disordered" evidence="7">
    <location>
        <begin position="57"/>
        <end position="86"/>
    </location>
</feature>
<dbReference type="Pfam" id="PF12874">
    <property type="entry name" value="zf-met"/>
    <property type="match status" value="1"/>
</dbReference>
<dbReference type="InterPro" id="IPR003604">
    <property type="entry name" value="Matrin/U1-like-C_Znf_C2H2"/>
</dbReference>
<dbReference type="AlphaFoldDB" id="A0A4X1U748"/>
<keyword evidence="5" id="KW-0862">Zinc</keyword>
<evidence type="ECO:0000256" key="3">
    <source>
        <dbReference type="ARBA" id="ARBA00022737"/>
    </source>
</evidence>
<keyword evidence="3" id="KW-0677">Repeat</keyword>
<proteinExistence type="predicted"/>
<evidence type="ECO:0000259" key="8">
    <source>
        <dbReference type="PROSITE" id="PS00028"/>
    </source>
</evidence>
<reference evidence="9" key="2">
    <citation type="submission" date="2025-08" db="UniProtKB">
        <authorList>
            <consortium name="Ensembl"/>
        </authorList>
    </citation>
    <scope>IDENTIFICATION</scope>
</reference>
<sequence>MVEGQRGVPHRGRGRAMPRGGAGHKAKRVTGARGGRQGPSPPFHCALCQLQVNSETQLKQHLSSRRHKDRLAGKPPKPSSQHSKLQKHAALAVSILKSKLALQKQLTKTLAARFLPSPIPTTAAICALPGPLALRPAPTAATTVFPPILGPALFRTPAGAVRPATAPIVFTPY</sequence>
<feature type="compositionally biased region" description="Basic residues" evidence="7">
    <location>
        <begin position="8"/>
        <end position="30"/>
    </location>
</feature>